<dbReference type="RefSeq" id="WP_191802299.1">
    <property type="nucleotide sequence ID" value="NZ_JACSQF010000006.1"/>
</dbReference>
<reference evidence="1 2" key="1">
    <citation type="submission" date="2020-08" db="EMBL/GenBank/DDBJ databases">
        <title>A Genomic Blueprint of the Chicken Gut Microbiome.</title>
        <authorList>
            <person name="Gilroy R."/>
            <person name="Ravi A."/>
            <person name="Getino M."/>
            <person name="Pursley I."/>
            <person name="Horton D.L."/>
            <person name="Alikhan N.-F."/>
            <person name="Baker D."/>
            <person name="Gharbi K."/>
            <person name="Hall N."/>
            <person name="Watson M."/>
            <person name="Adriaenssens E.M."/>
            <person name="Foster-Nyarko E."/>
            <person name="Jarju S."/>
            <person name="Secka A."/>
            <person name="Antonio M."/>
            <person name="Oren A."/>
            <person name="Chaudhuri R."/>
            <person name="La Ragione R.M."/>
            <person name="Hildebrand F."/>
            <person name="Pallen M.J."/>
        </authorList>
    </citation>
    <scope>NUCLEOTIDE SEQUENCE [LARGE SCALE GENOMIC DNA]</scope>
    <source>
        <strain evidence="1 2">Sa2CUA9</strain>
    </source>
</reference>
<sequence length="46" mass="5260">MSMHHPGRRCPLMPDRDRHLLGRAMTSIVGRRPPWVLVAEIEEALA</sequence>
<organism evidence="1 2">
    <name type="scientific">Oerskovia merdavium</name>
    <dbReference type="NCBI Taxonomy" id="2762227"/>
    <lineage>
        <taxon>Bacteria</taxon>
        <taxon>Bacillati</taxon>
        <taxon>Actinomycetota</taxon>
        <taxon>Actinomycetes</taxon>
        <taxon>Micrococcales</taxon>
        <taxon>Cellulomonadaceae</taxon>
        <taxon>Oerskovia</taxon>
    </lineage>
</organism>
<comment type="caution">
    <text evidence="1">The sequence shown here is derived from an EMBL/GenBank/DDBJ whole genome shotgun (WGS) entry which is preliminary data.</text>
</comment>
<keyword evidence="2" id="KW-1185">Reference proteome</keyword>
<dbReference type="Proteomes" id="UP000655570">
    <property type="component" value="Unassembled WGS sequence"/>
</dbReference>
<name>A0ABR8TYE9_9CELL</name>
<dbReference type="EMBL" id="JACSQF010000006">
    <property type="protein sequence ID" value="MBD7980473.1"/>
    <property type="molecule type" value="Genomic_DNA"/>
</dbReference>
<gene>
    <name evidence="1" type="ORF">H9641_07060</name>
</gene>
<evidence type="ECO:0000313" key="2">
    <source>
        <dbReference type="Proteomes" id="UP000655570"/>
    </source>
</evidence>
<evidence type="ECO:0000313" key="1">
    <source>
        <dbReference type="EMBL" id="MBD7980473.1"/>
    </source>
</evidence>
<proteinExistence type="predicted"/>
<protein>
    <submittedName>
        <fullName evidence="1">Uncharacterized protein</fullName>
    </submittedName>
</protein>
<accession>A0ABR8TYE9</accession>